<organism evidence="1">
    <name type="scientific">Siphoviridae sp. ctQqU1</name>
    <dbReference type="NCBI Taxonomy" id="2825496"/>
    <lineage>
        <taxon>Viruses</taxon>
        <taxon>Duplodnaviria</taxon>
        <taxon>Heunggongvirae</taxon>
        <taxon>Uroviricota</taxon>
        <taxon>Caudoviricetes</taxon>
    </lineage>
</organism>
<name>A0A8S5Q3G7_9CAUD</name>
<proteinExistence type="predicted"/>
<accession>A0A8S5Q3G7</accession>
<reference evidence="1" key="1">
    <citation type="journal article" date="2021" name="Proc. Natl. Acad. Sci. U.S.A.">
        <title>A Catalog of Tens of Thousands of Viruses from Human Metagenomes Reveals Hidden Associations with Chronic Diseases.</title>
        <authorList>
            <person name="Tisza M.J."/>
            <person name="Buck C.B."/>
        </authorList>
    </citation>
    <scope>NUCLEOTIDE SEQUENCE</scope>
    <source>
        <strain evidence="1">CtQqU1</strain>
    </source>
</reference>
<dbReference type="EMBL" id="BK015568">
    <property type="protein sequence ID" value="DAE13682.1"/>
    <property type="molecule type" value="Genomic_DNA"/>
</dbReference>
<protein>
    <submittedName>
        <fullName evidence="1">Uncharacterized protein</fullName>
    </submittedName>
</protein>
<evidence type="ECO:0000313" key="1">
    <source>
        <dbReference type="EMBL" id="DAE13682.1"/>
    </source>
</evidence>
<sequence>MCSAVLDYRRLVYSCQQPNLYNLHQIFLIFTHYNVNLRYLIVLP</sequence>